<feature type="transmembrane region" description="Helical" evidence="1">
    <location>
        <begin position="24"/>
        <end position="44"/>
    </location>
</feature>
<dbReference type="PANTHER" id="PTHR31362">
    <property type="entry name" value="GLYCOSYLTRANSFERASE STELLO1-RELATED"/>
    <property type="match status" value="1"/>
</dbReference>
<dbReference type="EMBL" id="JAAAJB010001697">
    <property type="protein sequence ID" value="KAG0247488.1"/>
    <property type="molecule type" value="Genomic_DNA"/>
</dbReference>
<dbReference type="Proteomes" id="UP000807716">
    <property type="component" value="Unassembled WGS sequence"/>
</dbReference>
<accession>A0A9P6TUT4</accession>
<keyword evidence="1" id="KW-0812">Transmembrane</keyword>
<name>A0A9P6TUT4_9FUNG</name>
<keyword evidence="1" id="KW-1133">Transmembrane helix</keyword>
<dbReference type="AlphaFoldDB" id="A0A9P6TUT4"/>
<dbReference type="InterPro" id="IPR005049">
    <property type="entry name" value="STL-like"/>
</dbReference>
<reference evidence="2" key="1">
    <citation type="journal article" date="2020" name="Fungal Divers.">
        <title>Resolving the Mortierellaceae phylogeny through synthesis of multi-gene phylogenetics and phylogenomics.</title>
        <authorList>
            <person name="Vandepol N."/>
            <person name="Liber J."/>
            <person name="Desiro A."/>
            <person name="Na H."/>
            <person name="Kennedy M."/>
            <person name="Barry K."/>
            <person name="Grigoriev I.V."/>
            <person name="Miller A.N."/>
            <person name="O'Donnell K."/>
            <person name="Stajich J.E."/>
            <person name="Bonito G."/>
        </authorList>
    </citation>
    <scope>NUCLEOTIDE SEQUENCE</scope>
    <source>
        <strain evidence="2">BC1065</strain>
    </source>
</reference>
<keyword evidence="1" id="KW-0472">Membrane</keyword>
<keyword evidence="3" id="KW-1185">Reference proteome</keyword>
<sequence length="190" mass="21371">MVAQFSFSDFRYSPLNHTTRLRRLWVVGAGICFIFALSLIQLQLKETPKANQQIDEKRRIVGKQWIVVTTINPPTDAMDLLCNLEGWNVVVVADTKSPKQWKSGSCVYLSVEEQQSLSYRIVDVIPYRAYTRKNIGYLWAIQQGATKIFDTDDDNLPTGKDIFVESPTGGVVGYRSGGASGKSVNIYSHF</sequence>
<feature type="non-terminal residue" evidence="2">
    <location>
        <position position="1"/>
    </location>
</feature>
<gene>
    <name evidence="2" type="ORF">DFQ27_001931</name>
</gene>
<proteinExistence type="predicted"/>
<organism evidence="2 3">
    <name type="scientific">Actinomortierella ambigua</name>
    <dbReference type="NCBI Taxonomy" id="1343610"/>
    <lineage>
        <taxon>Eukaryota</taxon>
        <taxon>Fungi</taxon>
        <taxon>Fungi incertae sedis</taxon>
        <taxon>Mucoromycota</taxon>
        <taxon>Mortierellomycotina</taxon>
        <taxon>Mortierellomycetes</taxon>
        <taxon>Mortierellales</taxon>
        <taxon>Mortierellaceae</taxon>
        <taxon>Actinomortierella</taxon>
    </lineage>
</organism>
<protein>
    <submittedName>
        <fullName evidence="2">Uncharacterized protein</fullName>
    </submittedName>
</protein>
<comment type="caution">
    <text evidence="2">The sequence shown here is derived from an EMBL/GenBank/DDBJ whole genome shotgun (WGS) entry which is preliminary data.</text>
</comment>
<evidence type="ECO:0000313" key="2">
    <source>
        <dbReference type="EMBL" id="KAG0247488.1"/>
    </source>
</evidence>
<dbReference type="PANTHER" id="PTHR31362:SF0">
    <property type="entry name" value="EXOSTOSIN DOMAIN-CONTAINING PROTEIN-RELATED"/>
    <property type="match status" value="1"/>
</dbReference>
<evidence type="ECO:0000256" key="1">
    <source>
        <dbReference type="SAM" id="Phobius"/>
    </source>
</evidence>
<evidence type="ECO:0000313" key="3">
    <source>
        <dbReference type="Proteomes" id="UP000807716"/>
    </source>
</evidence>
<dbReference type="OrthoDB" id="6045904at2759"/>